<proteinExistence type="inferred from homology"/>
<dbReference type="HAMAP" id="MF_01151">
    <property type="entry name" value="GrpE"/>
    <property type="match status" value="1"/>
</dbReference>
<reference evidence="14" key="1">
    <citation type="journal article" date="2021" name="PeerJ">
        <title>Extensive microbial diversity within the chicken gut microbiome revealed by metagenomics and culture.</title>
        <authorList>
            <person name="Gilroy R."/>
            <person name="Ravi A."/>
            <person name="Getino M."/>
            <person name="Pursley I."/>
            <person name="Horton D.L."/>
            <person name="Alikhan N.F."/>
            <person name="Baker D."/>
            <person name="Gharbi K."/>
            <person name="Hall N."/>
            <person name="Watson M."/>
            <person name="Adriaenssens E.M."/>
            <person name="Foster-Nyarko E."/>
            <person name="Jarju S."/>
            <person name="Secka A."/>
            <person name="Antonio M."/>
            <person name="Oren A."/>
            <person name="Chaudhuri R.R."/>
            <person name="La Ragione R."/>
            <person name="Hildebrand F."/>
            <person name="Pallen M.J."/>
        </authorList>
    </citation>
    <scope>NUCLEOTIDE SEQUENCE</scope>
    <source>
        <strain evidence="14">687</strain>
    </source>
</reference>
<dbReference type="CDD" id="cd00446">
    <property type="entry name" value="GrpE"/>
    <property type="match status" value="1"/>
</dbReference>
<dbReference type="PANTHER" id="PTHR21237:SF23">
    <property type="entry name" value="GRPE PROTEIN HOMOLOG, MITOCHONDRIAL"/>
    <property type="match status" value="1"/>
</dbReference>
<comment type="function">
    <text evidence="7 10 11">Participates actively in the response to hyperosmotic and heat shock by preventing the aggregation of stress-denatured proteins, in association with DnaK and GrpE. It is the nucleotide exchange factor for DnaK and may function as a thermosensor. Unfolded proteins bind initially to DnaJ; upon interaction with the DnaJ-bound protein, DnaK hydrolyzes its bound ATP, resulting in the formation of a stable complex. GrpE releases ADP from DnaK; ATP binding to DnaK triggers the release of the substrate protein, thus completing the reaction cycle. Several rounds of ATP-dependent interactions between DnaJ, DnaK and GrpE are required for fully efficient folding.</text>
</comment>
<accession>A0A9E2KMI2</accession>
<dbReference type="GO" id="GO:0005829">
    <property type="term" value="C:cytosol"/>
    <property type="evidence" value="ECO:0007669"/>
    <property type="project" value="TreeGrafter"/>
</dbReference>
<dbReference type="FunFam" id="2.30.22.10:FF:000001">
    <property type="entry name" value="Protein GrpE"/>
    <property type="match status" value="1"/>
</dbReference>
<feature type="compositionally biased region" description="Polar residues" evidence="13">
    <location>
        <begin position="1"/>
        <end position="10"/>
    </location>
</feature>
<evidence type="ECO:0000256" key="12">
    <source>
        <dbReference type="RuleBase" id="RU004478"/>
    </source>
</evidence>
<dbReference type="GO" id="GO:0051082">
    <property type="term" value="F:unfolded protein binding"/>
    <property type="evidence" value="ECO:0007669"/>
    <property type="project" value="TreeGrafter"/>
</dbReference>
<evidence type="ECO:0000256" key="4">
    <source>
        <dbReference type="ARBA" id="ARBA00022490"/>
    </source>
</evidence>
<organism evidence="14 15">
    <name type="scientific">Candidatus Anaerobiospirillum merdipullorum</name>
    <dbReference type="NCBI Taxonomy" id="2838450"/>
    <lineage>
        <taxon>Bacteria</taxon>
        <taxon>Pseudomonadati</taxon>
        <taxon>Pseudomonadota</taxon>
        <taxon>Gammaproteobacteria</taxon>
        <taxon>Aeromonadales</taxon>
        <taxon>Succinivibrionaceae</taxon>
        <taxon>Anaerobiospirillum</taxon>
    </lineage>
</organism>
<dbReference type="GO" id="GO:0006457">
    <property type="term" value="P:protein folding"/>
    <property type="evidence" value="ECO:0007669"/>
    <property type="project" value="InterPro"/>
</dbReference>
<comment type="subunit">
    <text evidence="3 10">Homodimer.</text>
</comment>
<feature type="compositionally biased region" description="Low complexity" evidence="13">
    <location>
        <begin position="17"/>
        <end position="40"/>
    </location>
</feature>
<evidence type="ECO:0000256" key="6">
    <source>
        <dbReference type="ARBA" id="ARBA00023186"/>
    </source>
</evidence>
<name>A0A9E2KMI2_9GAMM</name>
<evidence type="ECO:0000256" key="10">
    <source>
        <dbReference type="HAMAP-Rule" id="MF_01151"/>
    </source>
</evidence>
<keyword evidence="6 10" id="KW-0143">Chaperone</keyword>
<dbReference type="InterPro" id="IPR009012">
    <property type="entry name" value="GrpE_head"/>
</dbReference>
<evidence type="ECO:0000256" key="7">
    <source>
        <dbReference type="ARBA" id="ARBA00053401"/>
    </source>
</evidence>
<dbReference type="Gene3D" id="3.90.20.20">
    <property type="match status" value="1"/>
</dbReference>
<dbReference type="EMBL" id="JAHLFG010000021">
    <property type="protein sequence ID" value="MBU3826223.1"/>
    <property type="molecule type" value="Genomic_DNA"/>
</dbReference>
<dbReference type="AlphaFoldDB" id="A0A9E2KMI2"/>
<dbReference type="GO" id="GO:0000774">
    <property type="term" value="F:adenyl-nucleotide exchange factor activity"/>
    <property type="evidence" value="ECO:0007669"/>
    <property type="project" value="InterPro"/>
</dbReference>
<gene>
    <name evidence="10 14" type="primary">grpE</name>
    <name evidence="14" type="ORF">IAA31_01840</name>
</gene>
<evidence type="ECO:0000256" key="13">
    <source>
        <dbReference type="SAM" id="MobiDB-lite"/>
    </source>
</evidence>
<comment type="subcellular location">
    <subcellularLocation>
        <location evidence="1 10">Cytoplasm</location>
    </subcellularLocation>
</comment>
<evidence type="ECO:0000256" key="11">
    <source>
        <dbReference type="RuleBase" id="RU000639"/>
    </source>
</evidence>
<dbReference type="Gene3D" id="2.30.22.10">
    <property type="entry name" value="Head domain of nucleotide exchange factor GrpE"/>
    <property type="match status" value="1"/>
</dbReference>
<dbReference type="PANTHER" id="PTHR21237">
    <property type="entry name" value="GRPE PROTEIN"/>
    <property type="match status" value="1"/>
</dbReference>
<evidence type="ECO:0000256" key="1">
    <source>
        <dbReference type="ARBA" id="ARBA00004496"/>
    </source>
</evidence>
<evidence type="ECO:0000256" key="8">
    <source>
        <dbReference type="ARBA" id="ARBA00072274"/>
    </source>
</evidence>
<evidence type="ECO:0000313" key="14">
    <source>
        <dbReference type="EMBL" id="MBU3826223.1"/>
    </source>
</evidence>
<keyword evidence="5 10" id="KW-0346">Stress response</keyword>
<sequence length="236" mass="25334">MQTEEQNLQDGKNENVADATNAQTQNASAADTATPAQAPQESTAPTAESKSAEQEATPAAEQVDPQVQIATLRAQVEVLAKKSQEDRDRMLRAVAEADNARKRAEADVERERKFALEKFVKAIIPVYDSLDQALTLSNREDPATKATLDGVENTVTLLLKELKAMGVECINPQGAPFDPNQHQAISMVPSAEVPAKHVLHVMQKGFVLNGRVVRPAMVMVSQGAPAATAEAENNAS</sequence>
<evidence type="ECO:0000256" key="3">
    <source>
        <dbReference type="ARBA" id="ARBA00011738"/>
    </source>
</evidence>
<dbReference type="GO" id="GO:0042803">
    <property type="term" value="F:protein homodimerization activity"/>
    <property type="evidence" value="ECO:0007669"/>
    <property type="project" value="InterPro"/>
</dbReference>
<dbReference type="SUPFAM" id="SSF51064">
    <property type="entry name" value="Head domain of nucleotide exchange factor GrpE"/>
    <property type="match status" value="1"/>
</dbReference>
<dbReference type="Proteomes" id="UP000824150">
    <property type="component" value="Unassembled WGS sequence"/>
</dbReference>
<evidence type="ECO:0000313" key="15">
    <source>
        <dbReference type="Proteomes" id="UP000824150"/>
    </source>
</evidence>
<dbReference type="GO" id="GO:0051087">
    <property type="term" value="F:protein-folding chaperone binding"/>
    <property type="evidence" value="ECO:0007669"/>
    <property type="project" value="InterPro"/>
</dbReference>
<feature type="region of interest" description="Disordered" evidence="13">
    <location>
        <begin position="1"/>
        <end position="66"/>
    </location>
</feature>
<reference evidence="14" key="2">
    <citation type="submission" date="2021-04" db="EMBL/GenBank/DDBJ databases">
        <authorList>
            <person name="Gilroy R."/>
        </authorList>
    </citation>
    <scope>NUCLEOTIDE SEQUENCE</scope>
    <source>
        <strain evidence="14">687</strain>
    </source>
</reference>
<dbReference type="SUPFAM" id="SSF58014">
    <property type="entry name" value="Coiled-coil domain of nucleotide exchange factor GrpE"/>
    <property type="match status" value="1"/>
</dbReference>
<dbReference type="PRINTS" id="PR00773">
    <property type="entry name" value="GRPEPROTEIN"/>
</dbReference>
<dbReference type="NCBIfam" id="NF010748">
    <property type="entry name" value="PRK14150.1"/>
    <property type="match status" value="1"/>
</dbReference>
<dbReference type="PROSITE" id="PS01071">
    <property type="entry name" value="GRPE"/>
    <property type="match status" value="1"/>
</dbReference>
<keyword evidence="4 10" id="KW-0963">Cytoplasm</keyword>
<comment type="similarity">
    <text evidence="2 10 12">Belongs to the GrpE family.</text>
</comment>
<evidence type="ECO:0000256" key="2">
    <source>
        <dbReference type="ARBA" id="ARBA00009054"/>
    </source>
</evidence>
<comment type="caution">
    <text evidence="14">The sequence shown here is derived from an EMBL/GenBank/DDBJ whole genome shotgun (WGS) entry which is preliminary data.</text>
</comment>
<dbReference type="InterPro" id="IPR000740">
    <property type="entry name" value="GrpE"/>
</dbReference>
<evidence type="ECO:0000256" key="9">
    <source>
        <dbReference type="ARBA" id="ARBA00076414"/>
    </source>
</evidence>
<dbReference type="InterPro" id="IPR013805">
    <property type="entry name" value="GrpE_CC"/>
</dbReference>
<evidence type="ECO:0000256" key="5">
    <source>
        <dbReference type="ARBA" id="ARBA00023016"/>
    </source>
</evidence>
<dbReference type="Pfam" id="PF01025">
    <property type="entry name" value="GrpE"/>
    <property type="match status" value="1"/>
</dbReference>
<protein>
    <recommendedName>
        <fullName evidence="8 10">Protein GrpE</fullName>
    </recommendedName>
    <alternativeName>
        <fullName evidence="9 10">HSP-70 cofactor</fullName>
    </alternativeName>
</protein>